<proteinExistence type="predicted"/>
<organism evidence="1 2">
    <name type="scientific">Lactobacillus apis</name>
    <dbReference type="NCBI Taxonomy" id="303541"/>
    <lineage>
        <taxon>Bacteria</taxon>
        <taxon>Bacillati</taxon>
        <taxon>Bacillota</taxon>
        <taxon>Bacilli</taxon>
        <taxon>Lactobacillales</taxon>
        <taxon>Lactobacillaceae</taxon>
        <taxon>Lactobacillus</taxon>
    </lineage>
</organism>
<accession>A0A0F4LN70</accession>
<dbReference type="HOGENOM" id="CLU_1097488_0_0_9"/>
<comment type="caution">
    <text evidence="1">The sequence shown here is derived from an EMBL/GenBank/DDBJ whole genome shotgun (WGS) entry which is preliminary data.</text>
</comment>
<dbReference type="Proteomes" id="UP000033682">
    <property type="component" value="Unassembled WGS sequence"/>
</dbReference>
<protein>
    <recommendedName>
        <fullName evidence="3">GNAT family acetyltransferase</fullName>
    </recommendedName>
</protein>
<sequence>MYNELLADVIEDREIKTATKQYPQNVRTYCLGNKIVGISTYWKNGFHPYSLSFAAYLSPNFSAAELERVYLQIVADLTKKAQQEDCQALITYDYAPQLLFNFLAQDDGFNLIRKTVEPKMSLQSAMEGLTPIKKSNLKAITLHQVQLDSEMREKIAQISFSDYQRNHLANPVAEIPLTEWDNMVFADQLEDAPLALISMNQIEAYCFSFEDNPKELTLGWMGAGDLSRLMELQQILLLWANKNFQVLSGEFDSTDQLSMKTYQQYAFELCPVYETYLKRL</sequence>
<reference evidence="1 2" key="1">
    <citation type="submission" date="2015-01" db="EMBL/GenBank/DDBJ databases">
        <title>Comparative genomics of the lactic acid bacteria isolated from the honey bee gut.</title>
        <authorList>
            <person name="Ellegaard K.M."/>
            <person name="Tamarit D."/>
            <person name="Javelind E."/>
            <person name="Olofsson T."/>
            <person name="Andersson S.G."/>
            <person name="Vasquez A."/>
        </authorList>
    </citation>
    <scope>NUCLEOTIDE SEQUENCE [LARGE SCALE GENOMIC DNA]</scope>
    <source>
        <strain evidence="1 2">Hma11</strain>
    </source>
</reference>
<dbReference type="AlphaFoldDB" id="A0A0F4LN70"/>
<keyword evidence="2" id="KW-1185">Reference proteome</keyword>
<evidence type="ECO:0000313" key="2">
    <source>
        <dbReference type="Proteomes" id="UP000033682"/>
    </source>
</evidence>
<dbReference type="EMBL" id="JXLG01000010">
    <property type="protein sequence ID" value="KJY60030.1"/>
    <property type="molecule type" value="Genomic_DNA"/>
</dbReference>
<name>A0A0F4LN70_9LACO</name>
<dbReference type="STRING" id="303541.JF72_13400"/>
<evidence type="ECO:0008006" key="3">
    <source>
        <dbReference type="Google" id="ProtNLM"/>
    </source>
</evidence>
<evidence type="ECO:0000313" key="1">
    <source>
        <dbReference type="EMBL" id="KJY60030.1"/>
    </source>
</evidence>
<gene>
    <name evidence="1" type="ORF">JF72_13400</name>
</gene>
<dbReference type="PATRIC" id="fig|303541.3.peg.1511"/>